<keyword evidence="2" id="KW-1185">Reference proteome</keyword>
<gene>
    <name evidence="1" type="ORF">SAMN00790413_04629</name>
</gene>
<organism evidence="1 2">
    <name type="scientific">Deinococcus hopiensis KR-140</name>
    <dbReference type="NCBI Taxonomy" id="695939"/>
    <lineage>
        <taxon>Bacteria</taxon>
        <taxon>Thermotogati</taxon>
        <taxon>Deinococcota</taxon>
        <taxon>Deinococci</taxon>
        <taxon>Deinococcales</taxon>
        <taxon>Deinococcaceae</taxon>
        <taxon>Deinococcus</taxon>
    </lineage>
</organism>
<sequence length="37" mass="4097">MHELVVMALDAVNETNGFPVAVHDNHIPIMPLLLCLE</sequence>
<protein>
    <submittedName>
        <fullName evidence="1">Uncharacterized protein</fullName>
    </submittedName>
</protein>
<dbReference type="Proteomes" id="UP000192582">
    <property type="component" value="Unassembled WGS sequence"/>
</dbReference>
<dbReference type="AlphaFoldDB" id="A0A1W1UKH5"/>
<accession>A0A1W1UKH5</accession>
<evidence type="ECO:0000313" key="1">
    <source>
        <dbReference type="EMBL" id="SMB81580.1"/>
    </source>
</evidence>
<dbReference type="EMBL" id="FWWU01000005">
    <property type="protein sequence ID" value="SMB81580.1"/>
    <property type="molecule type" value="Genomic_DNA"/>
</dbReference>
<evidence type="ECO:0000313" key="2">
    <source>
        <dbReference type="Proteomes" id="UP000192582"/>
    </source>
</evidence>
<name>A0A1W1UKH5_9DEIO</name>
<reference evidence="1 2" key="1">
    <citation type="submission" date="2017-04" db="EMBL/GenBank/DDBJ databases">
        <authorList>
            <person name="Afonso C.L."/>
            <person name="Miller P.J."/>
            <person name="Scott M.A."/>
            <person name="Spackman E."/>
            <person name="Goraichik I."/>
            <person name="Dimitrov K.M."/>
            <person name="Suarez D.L."/>
            <person name="Swayne D.E."/>
        </authorList>
    </citation>
    <scope>NUCLEOTIDE SEQUENCE [LARGE SCALE GENOMIC DNA]</scope>
    <source>
        <strain evidence="1 2">KR-140</strain>
    </source>
</reference>
<proteinExistence type="predicted"/>